<protein>
    <recommendedName>
        <fullName evidence="4">Secreted protein</fullName>
    </recommendedName>
</protein>
<evidence type="ECO:0008006" key="4">
    <source>
        <dbReference type="Google" id="ProtNLM"/>
    </source>
</evidence>
<dbReference type="Proteomes" id="UP000182444">
    <property type="component" value="Chromosome 1F"/>
</dbReference>
<evidence type="ECO:0000256" key="1">
    <source>
        <dbReference type="SAM" id="SignalP"/>
    </source>
</evidence>
<feature type="chain" id="PRO_5009110642" description="Secreted protein" evidence="1">
    <location>
        <begin position="21"/>
        <end position="103"/>
    </location>
</feature>
<organism evidence="2 3">
    <name type="scientific">Yarrowia lipolytica</name>
    <name type="common">Candida lipolytica</name>
    <dbReference type="NCBI Taxonomy" id="4952"/>
    <lineage>
        <taxon>Eukaryota</taxon>
        <taxon>Fungi</taxon>
        <taxon>Dikarya</taxon>
        <taxon>Ascomycota</taxon>
        <taxon>Saccharomycotina</taxon>
        <taxon>Dipodascomycetes</taxon>
        <taxon>Dipodascales</taxon>
        <taxon>Dipodascales incertae sedis</taxon>
        <taxon>Yarrowia</taxon>
    </lineage>
</organism>
<dbReference type="GeneID" id="94584016"/>
<gene>
    <name evidence="2" type="ORF">YALI1_F24649g</name>
</gene>
<dbReference type="VEuPathDB" id="FungiDB:YALI1_F24649g"/>
<evidence type="ECO:0000313" key="2">
    <source>
        <dbReference type="EMBL" id="AOW07377.1"/>
    </source>
</evidence>
<accession>A0A1D8NP14</accession>
<dbReference type="RefSeq" id="XP_068139538.1">
    <property type="nucleotide sequence ID" value="XM_068283437.1"/>
</dbReference>
<proteinExistence type="predicted"/>
<reference evidence="2 3" key="1">
    <citation type="journal article" date="2016" name="PLoS ONE">
        <title>Sequence Assembly of Yarrowia lipolytica Strain W29/CLIB89 Shows Transposable Element Diversity.</title>
        <authorList>
            <person name="Magnan C."/>
            <person name="Yu J."/>
            <person name="Chang I."/>
            <person name="Jahn E."/>
            <person name="Kanomata Y."/>
            <person name="Wu J."/>
            <person name="Zeller M."/>
            <person name="Oakes M."/>
            <person name="Baldi P."/>
            <person name="Sandmeyer S."/>
        </authorList>
    </citation>
    <scope>NUCLEOTIDE SEQUENCE [LARGE SCALE GENOMIC DNA]</scope>
    <source>
        <strain evidence="3">CLIB89(W29)</strain>
    </source>
</reference>
<name>A0A1D8NP14_YARLL</name>
<sequence length="103" mass="12059">MAFFWRACSPFGFLVRFLSSRKLNACPTKANKTQHYLRVMYITHCTSAEKTAHLSHYTHRSQLKKTHSTPTVSYTLYIHDRSRWYSAVLQCTSVSMAEPRLRD</sequence>
<keyword evidence="1" id="KW-0732">Signal</keyword>
<evidence type="ECO:0000313" key="3">
    <source>
        <dbReference type="Proteomes" id="UP000182444"/>
    </source>
</evidence>
<feature type="signal peptide" evidence="1">
    <location>
        <begin position="1"/>
        <end position="20"/>
    </location>
</feature>
<dbReference type="EMBL" id="CP017558">
    <property type="protein sequence ID" value="AOW07377.1"/>
    <property type="molecule type" value="Genomic_DNA"/>
</dbReference>
<dbReference type="AlphaFoldDB" id="A0A1D8NP14"/>